<organism evidence="1 2">
    <name type="scientific">Ramlibacter humi</name>
    <dbReference type="NCBI Taxonomy" id="2530451"/>
    <lineage>
        <taxon>Bacteria</taxon>
        <taxon>Pseudomonadati</taxon>
        <taxon>Pseudomonadota</taxon>
        <taxon>Betaproteobacteria</taxon>
        <taxon>Burkholderiales</taxon>
        <taxon>Comamonadaceae</taxon>
        <taxon>Ramlibacter</taxon>
    </lineage>
</organism>
<evidence type="ECO:0000313" key="1">
    <source>
        <dbReference type="EMBL" id="TFY98842.1"/>
    </source>
</evidence>
<reference evidence="1 2" key="1">
    <citation type="submission" date="2019-03" db="EMBL/GenBank/DDBJ databases">
        <title>Ramlibacter sp. 18x22-1, whole genome shotgun sequence.</title>
        <authorList>
            <person name="Zhang X."/>
            <person name="Feng G."/>
            <person name="Zhu H."/>
        </authorList>
    </citation>
    <scope>NUCLEOTIDE SEQUENCE [LARGE SCALE GENOMIC DNA]</scope>
    <source>
        <strain evidence="1 2">18x22-1</strain>
    </source>
</reference>
<comment type="caution">
    <text evidence="1">The sequence shown here is derived from an EMBL/GenBank/DDBJ whole genome shotgun (WGS) entry which is preliminary data.</text>
</comment>
<keyword evidence="2" id="KW-1185">Reference proteome</keyword>
<dbReference type="Proteomes" id="UP000297839">
    <property type="component" value="Unassembled WGS sequence"/>
</dbReference>
<dbReference type="EMBL" id="SMLK01000005">
    <property type="protein sequence ID" value="TFY98842.1"/>
    <property type="molecule type" value="Genomic_DNA"/>
</dbReference>
<accession>A0A4Z0BHR2</accession>
<dbReference type="AlphaFoldDB" id="A0A4Z0BHR2"/>
<evidence type="ECO:0000313" key="2">
    <source>
        <dbReference type="Proteomes" id="UP000297839"/>
    </source>
</evidence>
<protein>
    <submittedName>
        <fullName evidence="1">Uncharacterized protein</fullName>
    </submittedName>
</protein>
<proteinExistence type="predicted"/>
<dbReference type="OrthoDB" id="8895293at2"/>
<dbReference type="RefSeq" id="WP_135250561.1">
    <property type="nucleotide sequence ID" value="NZ_SMLK01000005.1"/>
</dbReference>
<sequence>MATQKKELERHFLNRFLSHLVPPLDGEVEPGEEPDFVIASGGRRIGIEMTELHRKHAGSGRPMQADQAMRKRVIDRAKELYDAEGHPPVHVSVFFNEHHPIQKEAVEPLAKAIVGTIQRNMPASGEASRETYDWVNRAYFPEHFIEISVHNFPVMTQSFFSGPGGTWLVDVTPDDIQRVLDAKEGKYTAYRRRCEEAWLVINCDGEFMSTWFDFDNEALAGPFRSGFERVFIVRHFANAMNELVVRREP</sequence>
<gene>
    <name evidence="1" type="ORF">EZ216_14810</name>
</gene>
<name>A0A4Z0BHR2_9BURK</name>